<keyword evidence="3" id="KW-0963">Cytoplasm</keyword>
<dbReference type="PANTHER" id="PTHR33969">
    <property type="entry name" value="SEGREGATION AND CONDENSATION PROTEIN A"/>
    <property type="match status" value="1"/>
</dbReference>
<name>G0UIJ8_9LACO</name>
<keyword evidence="3" id="KW-0131">Cell cycle</keyword>
<dbReference type="PANTHER" id="PTHR33969:SF2">
    <property type="entry name" value="SEGREGATION AND CONDENSATION PROTEIN A"/>
    <property type="match status" value="1"/>
</dbReference>
<dbReference type="Pfam" id="PF02616">
    <property type="entry name" value="SMC_ScpA"/>
    <property type="match status" value="1"/>
</dbReference>
<evidence type="ECO:0000313" key="4">
    <source>
        <dbReference type="EMBL" id="CCC57621.1"/>
    </source>
</evidence>
<protein>
    <recommendedName>
        <fullName evidence="2 3">Segregation and condensation protein A</fullName>
    </recommendedName>
</protein>
<dbReference type="Gene3D" id="6.10.250.2410">
    <property type="match status" value="1"/>
</dbReference>
<dbReference type="HAMAP" id="MF_01805">
    <property type="entry name" value="ScpA"/>
    <property type="match status" value="1"/>
</dbReference>
<dbReference type="InterPro" id="IPR023093">
    <property type="entry name" value="ScpA-like_C"/>
</dbReference>
<dbReference type="GO" id="GO:0007059">
    <property type="term" value="P:chromosome segregation"/>
    <property type="evidence" value="ECO:0007669"/>
    <property type="project" value="UniProtKB-UniRule"/>
</dbReference>
<reference evidence="4" key="1">
    <citation type="journal article" date="2011" name="J. Bacteriol.">
        <title>Genome Sequence of Weissella thailandensis fsh4-2.</title>
        <authorList>
            <person name="Benomar N."/>
            <person name="Abriouel H."/>
            <person name="Lee H."/>
            <person name="Cho G.S."/>
            <person name="Huch M."/>
            <person name="Pulido R.P."/>
            <person name="Holzapfel W.H."/>
            <person name="Galvez A."/>
            <person name="Franz C.M."/>
        </authorList>
    </citation>
    <scope>NUCLEOTIDE SEQUENCE</scope>
    <source>
        <strain evidence="4">Fsh4-2</strain>
    </source>
</reference>
<dbReference type="GO" id="GO:0051301">
    <property type="term" value="P:cell division"/>
    <property type="evidence" value="ECO:0007669"/>
    <property type="project" value="UniProtKB-KW"/>
</dbReference>
<accession>G0UIJ8</accession>
<keyword evidence="3" id="KW-0132">Cell division</keyword>
<comment type="function">
    <text evidence="3">Participates in chromosomal partition during cell division. May act via the formation of a condensin-like complex containing Smc and ScpB that pull DNA away from mid-cell into both cell halves.</text>
</comment>
<dbReference type="GO" id="GO:0006260">
    <property type="term" value="P:DNA replication"/>
    <property type="evidence" value="ECO:0007669"/>
    <property type="project" value="UniProtKB-UniRule"/>
</dbReference>
<evidence type="ECO:0000256" key="2">
    <source>
        <dbReference type="ARBA" id="ARBA00044777"/>
    </source>
</evidence>
<comment type="similarity">
    <text evidence="3">Belongs to the ScpA family.</text>
</comment>
<comment type="subcellular location">
    <subcellularLocation>
        <location evidence="3">Cytoplasm</location>
    </subcellularLocation>
    <text evidence="3">Associated with two foci at the outer edges of the nucleoid region in young cells, and at four foci within both cell halves in older cells.</text>
</comment>
<dbReference type="EMBL" id="HE575176">
    <property type="protein sequence ID" value="CCC57621.1"/>
    <property type="molecule type" value="Genomic_DNA"/>
</dbReference>
<sequence length="264" mass="30829">MSEELTYHLADFDGPLDLLLHLIRVNEMDIMDIPIVEITAQYLVFLHEEQERDLDVAGEFLVMAATLMSIKANYLLPKTDTFQYDEELAEFVTEEEDPREALMTQLIEYQRYQQAAGDLRVREEERQLQFSRAPMPIPDDIEGAPLPEGLELHDLQDAFNRLVKKRYRKQVQPRSVKSDNWSIQQQMTKIMIQIDNNQVVTFEQLFAEDAGKDELVTTFMAMLELVRHQHLAIMQNKLFGNIDISRGNIPYHQENREDEEADAE</sequence>
<dbReference type="GO" id="GO:0005737">
    <property type="term" value="C:cytoplasm"/>
    <property type="evidence" value="ECO:0007669"/>
    <property type="project" value="UniProtKB-SubCell"/>
</dbReference>
<organism evidence="4">
    <name type="scientific">Weissella thailandensis fsh4-2</name>
    <dbReference type="NCBI Taxonomy" id="1056112"/>
    <lineage>
        <taxon>Bacteria</taxon>
        <taxon>Bacillati</taxon>
        <taxon>Bacillota</taxon>
        <taxon>Bacilli</taxon>
        <taxon>Lactobacillales</taxon>
        <taxon>Lactobacillaceae</taxon>
        <taxon>Weissella</taxon>
    </lineage>
</organism>
<dbReference type="Gene3D" id="1.10.10.580">
    <property type="entry name" value="Structural maintenance of chromosome 1. Chain E"/>
    <property type="match status" value="1"/>
</dbReference>
<gene>
    <name evidence="3" type="primary">scpA</name>
    <name evidence="4" type="ORF">WT2_01640</name>
</gene>
<proteinExistence type="inferred from homology"/>
<dbReference type="AlphaFoldDB" id="G0UIJ8"/>
<keyword evidence="1 3" id="KW-0159">Chromosome partition</keyword>
<reference evidence="4" key="2">
    <citation type="submission" date="2011-07" db="EMBL/GenBank/DDBJ databases">
        <authorList>
            <person name="Franz C."/>
        </authorList>
    </citation>
    <scope>NUCLEOTIDE SEQUENCE</scope>
    <source>
        <strain evidence="4">Fsh4-2</strain>
    </source>
</reference>
<comment type="subunit">
    <text evidence="3">Component of a cohesin-like complex composed of ScpA, ScpB and the Smc homodimer, in which ScpA and ScpB bind to the head domain of Smc. The presence of the three proteins is required for the association of the complex with DNA.</text>
</comment>
<evidence type="ECO:0000256" key="3">
    <source>
        <dbReference type="HAMAP-Rule" id="MF_01805"/>
    </source>
</evidence>
<evidence type="ECO:0000256" key="1">
    <source>
        <dbReference type="ARBA" id="ARBA00022829"/>
    </source>
</evidence>
<dbReference type="InterPro" id="IPR003768">
    <property type="entry name" value="ScpA"/>
</dbReference>